<evidence type="ECO:0000313" key="9">
    <source>
        <dbReference type="EMBL" id="ABB28433.1"/>
    </source>
</evidence>
<dbReference type="PANTHER" id="PTHR11002:SF79">
    <property type="entry name" value="CARBONIC ANHYDRASE 2"/>
    <property type="match status" value="1"/>
</dbReference>
<comment type="similarity">
    <text evidence="1 7">Belongs to the beta-class carbonic anhydrase family.</text>
</comment>
<dbReference type="EMBL" id="CP000108">
    <property type="protein sequence ID" value="ABB28433.1"/>
    <property type="molecule type" value="Genomic_DNA"/>
</dbReference>
<feature type="chain" id="PRO_5004223958" description="Carbonic anhydrase" evidence="8">
    <location>
        <begin position="22"/>
        <end position="240"/>
    </location>
</feature>
<evidence type="ECO:0000256" key="2">
    <source>
        <dbReference type="ARBA" id="ARBA00012925"/>
    </source>
</evidence>
<sequence length="240" mass="25175">MKKRASALLLALTLAASPLVAAEHGNATHSSHAATDSVEPAKALEMLLEGNRNFATKGKVHHLGTMATNARRNAIATKQKPFAVVVACSDSRVAPEILFDKGLGEIFVIRVAGNIVGSHELGSIEYAVEHLGAPLVMVLGHERCGAVTATYDAHVAGTKVEGNIGSLVQAIDPAVTTTLTRNASGKKAEVVEQCTLENVRNVATQIATTSPIIKEAIANGHVQVVKAYYDLDDGKVTVVK</sequence>
<feature type="binding site" evidence="6">
    <location>
        <position position="88"/>
    </location>
    <ligand>
        <name>Zn(2+)</name>
        <dbReference type="ChEBI" id="CHEBI:29105"/>
    </ligand>
</feature>
<feature type="signal peptide" evidence="8">
    <location>
        <begin position="1"/>
        <end position="21"/>
    </location>
</feature>
<evidence type="ECO:0000256" key="6">
    <source>
        <dbReference type="PIRSR" id="PIRSR601765-1"/>
    </source>
</evidence>
<organism evidence="9">
    <name type="scientific">Chlorobium chlorochromatii (strain CaD3)</name>
    <dbReference type="NCBI Taxonomy" id="340177"/>
    <lineage>
        <taxon>Bacteria</taxon>
        <taxon>Pseudomonadati</taxon>
        <taxon>Chlorobiota</taxon>
        <taxon>Chlorobiia</taxon>
        <taxon>Chlorobiales</taxon>
        <taxon>Chlorobiaceae</taxon>
        <taxon>Chlorobium/Pelodictyon group</taxon>
        <taxon>Chlorobium</taxon>
    </lineage>
</organism>
<comment type="function">
    <text evidence="7">Reversible hydration of carbon dioxide.</text>
</comment>
<evidence type="ECO:0000256" key="3">
    <source>
        <dbReference type="ARBA" id="ARBA00022833"/>
    </source>
</evidence>
<dbReference type="CDD" id="cd03378">
    <property type="entry name" value="beta_CA_cladeC"/>
    <property type="match status" value="1"/>
</dbReference>
<dbReference type="GO" id="GO:0008270">
    <property type="term" value="F:zinc ion binding"/>
    <property type="evidence" value="ECO:0007669"/>
    <property type="project" value="UniProtKB-UniRule"/>
</dbReference>
<keyword evidence="3 6" id="KW-0862">Zinc</keyword>
<dbReference type="OrthoDB" id="9797527at2"/>
<dbReference type="InterPro" id="IPR036874">
    <property type="entry name" value="Carbonic_anhydrase_sf"/>
</dbReference>
<dbReference type="PROSITE" id="PS00705">
    <property type="entry name" value="PROK_CO2_ANHYDRASE_2"/>
    <property type="match status" value="1"/>
</dbReference>
<dbReference type="AlphaFoldDB" id="Q3ARE2"/>
<dbReference type="SMART" id="SM00947">
    <property type="entry name" value="Pro_CA"/>
    <property type="match status" value="1"/>
</dbReference>
<dbReference type="HOGENOM" id="CLU_053879_4_2_10"/>
<dbReference type="EC" id="4.2.1.1" evidence="2 7"/>
<reference evidence="9" key="1">
    <citation type="submission" date="2005-08" db="EMBL/GenBank/DDBJ databases">
        <title>Complete sequence of Chlorobium chlorochromatii CaD3.</title>
        <authorList>
            <person name="Copeland A."/>
            <person name="Lucas S."/>
            <person name="Lapidus A."/>
            <person name="Barry K."/>
            <person name="Detter J.C."/>
            <person name="Glavina T."/>
            <person name="Hammon N."/>
            <person name="Israni S."/>
            <person name="Pitluck S."/>
            <person name="Bryant D."/>
            <person name="Schmutz J."/>
            <person name="Larimer F."/>
            <person name="Land M."/>
            <person name="Kyrpides N."/>
            <person name="Ivanova N."/>
            <person name="Richardson P."/>
        </authorList>
    </citation>
    <scope>NUCLEOTIDE SEQUENCE [LARGE SCALE GENOMIC DNA]</scope>
    <source>
        <strain evidence="9">CaD3</strain>
    </source>
</reference>
<dbReference type="InterPro" id="IPR001765">
    <property type="entry name" value="Carbonic_anhydrase"/>
</dbReference>
<dbReference type="PANTHER" id="PTHR11002">
    <property type="entry name" value="CARBONIC ANHYDRASE"/>
    <property type="match status" value="1"/>
</dbReference>
<dbReference type="Pfam" id="PF00484">
    <property type="entry name" value="Pro_CA"/>
    <property type="match status" value="1"/>
</dbReference>
<evidence type="ECO:0000256" key="5">
    <source>
        <dbReference type="ARBA" id="ARBA00048348"/>
    </source>
</evidence>
<feature type="binding site" evidence="6">
    <location>
        <position position="144"/>
    </location>
    <ligand>
        <name>Zn(2+)</name>
        <dbReference type="ChEBI" id="CHEBI:29105"/>
    </ligand>
</feature>
<dbReference type="eggNOG" id="COG0288">
    <property type="taxonomic scope" value="Bacteria"/>
</dbReference>
<evidence type="ECO:0000256" key="8">
    <source>
        <dbReference type="SAM" id="SignalP"/>
    </source>
</evidence>
<gene>
    <name evidence="9" type="ordered locus">Cag_1171</name>
</gene>
<proteinExistence type="inferred from homology"/>
<dbReference type="InterPro" id="IPR015892">
    <property type="entry name" value="Carbonic_anhydrase_CS"/>
</dbReference>
<dbReference type="STRING" id="340177.Cag_1171"/>
<dbReference type="PROSITE" id="PS00704">
    <property type="entry name" value="PROK_CO2_ANHYDRASE_1"/>
    <property type="match status" value="1"/>
</dbReference>
<protein>
    <recommendedName>
        <fullName evidence="2 7">Carbonic anhydrase</fullName>
        <ecNumber evidence="2 7">4.2.1.1</ecNumber>
    </recommendedName>
    <alternativeName>
        <fullName evidence="7">Carbonate dehydratase</fullName>
    </alternativeName>
</protein>
<dbReference type="SUPFAM" id="SSF53056">
    <property type="entry name" value="beta-carbonic anhydrase, cab"/>
    <property type="match status" value="1"/>
</dbReference>
<name>Q3ARE2_CHLCH</name>
<dbReference type="GO" id="GO:0004089">
    <property type="term" value="F:carbonate dehydratase activity"/>
    <property type="evidence" value="ECO:0007669"/>
    <property type="project" value="UniProtKB-UniRule"/>
</dbReference>
<comment type="cofactor">
    <cofactor evidence="6">
        <name>Zn(2+)</name>
        <dbReference type="ChEBI" id="CHEBI:29105"/>
    </cofactor>
    <text evidence="6">Binds 1 zinc ion per subunit.</text>
</comment>
<evidence type="ECO:0000256" key="1">
    <source>
        <dbReference type="ARBA" id="ARBA00006217"/>
    </source>
</evidence>
<keyword evidence="8" id="KW-0732">Signal</keyword>
<keyword evidence="6" id="KW-0479">Metal-binding</keyword>
<keyword evidence="4 7" id="KW-0456">Lyase</keyword>
<evidence type="ECO:0000256" key="4">
    <source>
        <dbReference type="ARBA" id="ARBA00023239"/>
    </source>
</evidence>
<evidence type="ECO:0000256" key="7">
    <source>
        <dbReference type="RuleBase" id="RU003956"/>
    </source>
</evidence>
<feature type="binding site" evidence="6">
    <location>
        <position position="90"/>
    </location>
    <ligand>
        <name>Zn(2+)</name>
        <dbReference type="ChEBI" id="CHEBI:29105"/>
    </ligand>
</feature>
<comment type="catalytic activity">
    <reaction evidence="5 7">
        <text>hydrogencarbonate + H(+) = CO2 + H2O</text>
        <dbReference type="Rhea" id="RHEA:10748"/>
        <dbReference type="ChEBI" id="CHEBI:15377"/>
        <dbReference type="ChEBI" id="CHEBI:15378"/>
        <dbReference type="ChEBI" id="CHEBI:16526"/>
        <dbReference type="ChEBI" id="CHEBI:17544"/>
        <dbReference type="EC" id="4.2.1.1"/>
    </reaction>
</comment>
<dbReference type="KEGG" id="cch:Cag_1171"/>
<dbReference type="GO" id="GO:0015976">
    <property type="term" value="P:carbon utilization"/>
    <property type="evidence" value="ECO:0007669"/>
    <property type="project" value="InterPro"/>
</dbReference>
<accession>Q3ARE2</accession>
<dbReference type="Gene3D" id="3.40.1050.10">
    <property type="entry name" value="Carbonic anhydrase"/>
    <property type="match status" value="1"/>
</dbReference>
<feature type="binding site" evidence="6">
    <location>
        <position position="141"/>
    </location>
    <ligand>
        <name>Zn(2+)</name>
        <dbReference type="ChEBI" id="CHEBI:29105"/>
    </ligand>
</feature>